<accession>A0A1U7YMT6</accession>
<reference evidence="2" key="1">
    <citation type="journal article" date="2013" name="Genome Biol.">
        <title>Reference genomes and transcriptomes of Nicotiana sylvestris and Nicotiana tomentosiformis.</title>
        <authorList>
            <person name="Sierro N."/>
            <person name="Battey J.N."/>
            <person name="Ouadi S."/>
            <person name="Bovet L."/>
            <person name="Goepfert S."/>
            <person name="Bakaher N."/>
            <person name="Peitsch M.C."/>
            <person name="Ivanov N.V."/>
        </authorList>
    </citation>
    <scope>NUCLEOTIDE SEQUENCE [LARGE SCALE GENOMIC DNA]</scope>
</reference>
<dbReference type="STRING" id="4096.A0A1U7YMT6"/>
<dbReference type="InterPro" id="IPR045055">
    <property type="entry name" value="DNA2/NAM7-like"/>
</dbReference>
<dbReference type="Proteomes" id="UP000189701">
    <property type="component" value="Unplaced"/>
</dbReference>
<dbReference type="Gene3D" id="3.40.50.300">
    <property type="entry name" value="P-loop containing nucleotide triphosphate hydrolases"/>
    <property type="match status" value="1"/>
</dbReference>
<protein>
    <submittedName>
        <fullName evidence="3">Uncharacterized protein LOC104246434</fullName>
    </submittedName>
</protein>
<gene>
    <name evidence="3" type="primary">LOC104246434</name>
</gene>
<proteinExistence type="predicted"/>
<dbReference type="CDD" id="cd18808">
    <property type="entry name" value="SF1_C_Upf1"/>
    <property type="match status" value="1"/>
</dbReference>
<dbReference type="InterPro" id="IPR041679">
    <property type="entry name" value="DNA2/NAM7-like_C"/>
</dbReference>
<feature type="domain" description="DNA2/NAM7 helicase-like C-terminal" evidence="1">
    <location>
        <begin position="56"/>
        <end position="161"/>
    </location>
</feature>
<dbReference type="Pfam" id="PF13087">
    <property type="entry name" value="AAA_12"/>
    <property type="match status" value="1"/>
</dbReference>
<reference evidence="3" key="2">
    <citation type="submission" date="2025-08" db="UniProtKB">
        <authorList>
            <consortium name="RefSeq"/>
        </authorList>
    </citation>
    <scope>IDENTIFICATION</scope>
    <source>
        <tissue evidence="3">Leaf</tissue>
    </source>
</reference>
<evidence type="ECO:0000313" key="2">
    <source>
        <dbReference type="Proteomes" id="UP000189701"/>
    </source>
</evidence>
<evidence type="ECO:0000259" key="1">
    <source>
        <dbReference type="Pfam" id="PF13087"/>
    </source>
</evidence>
<keyword evidence="2" id="KW-1185">Reference proteome</keyword>
<evidence type="ECO:0000313" key="3">
    <source>
        <dbReference type="RefSeq" id="XP_009800549.1"/>
    </source>
</evidence>
<dbReference type="PANTHER" id="PTHR10887:SF512">
    <property type="entry name" value="ZINC FINGER PHD-TYPE DOMAIN-CONTAINING PROTEIN"/>
    <property type="match status" value="1"/>
</dbReference>
<sequence length="314" mass="35014">MTPMMMRRKSKEALRVKDLSLARKVTGSMIKEYKTIGEIRKDPGAANILSDKFVHISDLVLQIIESVTSRQKVSVGCVSPYKAQVFAIQQQLGQKYGTYVNSRFSVNVRSVDVSRDGEEDVIIISTVRCNGSGSVGFLSNHQRANAALTQARHWLWVLGNATTLVKSGSIWKHLVIFFFFKFLNPSQIRRIYSVSTLPLHGDSKSGGCFYDVNEDKSLTQAILGATIDLGQIETLLRTDSPLCKATKWKILFSENFSKSMARIMDAKICKEVISLLVKLSSGWPKSEKRNKFSNSGGDSSELLESYSVKHLICC</sequence>
<organism evidence="2 3">
    <name type="scientific">Nicotiana sylvestris</name>
    <name type="common">Wood tobacco</name>
    <name type="synonym">South American tobacco</name>
    <dbReference type="NCBI Taxonomy" id="4096"/>
    <lineage>
        <taxon>Eukaryota</taxon>
        <taxon>Viridiplantae</taxon>
        <taxon>Streptophyta</taxon>
        <taxon>Embryophyta</taxon>
        <taxon>Tracheophyta</taxon>
        <taxon>Spermatophyta</taxon>
        <taxon>Magnoliopsida</taxon>
        <taxon>eudicotyledons</taxon>
        <taxon>Gunneridae</taxon>
        <taxon>Pentapetalae</taxon>
        <taxon>asterids</taxon>
        <taxon>lamiids</taxon>
        <taxon>Solanales</taxon>
        <taxon>Solanaceae</taxon>
        <taxon>Nicotianoideae</taxon>
        <taxon>Nicotianeae</taxon>
        <taxon>Nicotiana</taxon>
    </lineage>
</organism>
<dbReference type="GeneID" id="104246434"/>
<dbReference type="InterPro" id="IPR047187">
    <property type="entry name" value="SF1_C_Upf1"/>
</dbReference>
<dbReference type="eggNOG" id="KOG1801">
    <property type="taxonomic scope" value="Eukaryota"/>
</dbReference>
<name>A0A1U7YMT6_NICSY</name>
<dbReference type="SUPFAM" id="SSF52540">
    <property type="entry name" value="P-loop containing nucleoside triphosphate hydrolases"/>
    <property type="match status" value="1"/>
</dbReference>
<dbReference type="PANTHER" id="PTHR10887">
    <property type="entry name" value="DNA2/NAM7 HELICASE FAMILY"/>
    <property type="match status" value="1"/>
</dbReference>
<dbReference type="InterPro" id="IPR027417">
    <property type="entry name" value="P-loop_NTPase"/>
</dbReference>
<dbReference type="AlphaFoldDB" id="A0A1U7YMT6"/>
<dbReference type="RefSeq" id="XP_009800549.1">
    <property type="nucleotide sequence ID" value="XM_009802247.1"/>
</dbReference>
<dbReference type="KEGG" id="nsy:104246434"/>